<keyword evidence="2" id="KW-0732">Signal</keyword>
<feature type="region of interest" description="Disordered" evidence="1">
    <location>
        <begin position="75"/>
        <end position="127"/>
    </location>
</feature>
<keyword evidence="4" id="KW-1185">Reference proteome</keyword>
<feature type="compositionally biased region" description="Basic and acidic residues" evidence="1">
    <location>
        <begin position="75"/>
        <end position="89"/>
    </location>
</feature>
<evidence type="ECO:0008006" key="5">
    <source>
        <dbReference type="Google" id="ProtNLM"/>
    </source>
</evidence>
<feature type="chain" id="PRO_5015769257" description="Lipoprotein" evidence="2">
    <location>
        <begin position="20"/>
        <end position="127"/>
    </location>
</feature>
<gene>
    <name evidence="3" type="ORF">C8D76_1185</name>
</gene>
<evidence type="ECO:0000313" key="3">
    <source>
        <dbReference type="EMBL" id="PVX31905.1"/>
    </source>
</evidence>
<feature type="signal peptide" evidence="2">
    <location>
        <begin position="1"/>
        <end position="19"/>
    </location>
</feature>
<reference evidence="3 4" key="1">
    <citation type="submission" date="2018-05" db="EMBL/GenBank/DDBJ databases">
        <title>Genomic Encyclopedia of Type Strains, Phase IV (KMG-IV): sequencing the most valuable type-strain genomes for metagenomic binning, comparative biology and taxonomic classification.</title>
        <authorList>
            <person name="Goeker M."/>
        </authorList>
    </citation>
    <scope>NUCLEOTIDE SEQUENCE [LARGE SCALE GENOMIC DNA]</scope>
    <source>
        <strain evidence="3 4">DSM 22999</strain>
    </source>
</reference>
<protein>
    <recommendedName>
        <fullName evidence="5">Lipoprotein</fullName>
    </recommendedName>
</protein>
<dbReference type="EMBL" id="QENU01000018">
    <property type="protein sequence ID" value="PVX31905.1"/>
    <property type="molecule type" value="Genomic_DNA"/>
</dbReference>
<feature type="compositionally biased region" description="Basic and acidic residues" evidence="1">
    <location>
        <begin position="102"/>
        <end position="118"/>
    </location>
</feature>
<evidence type="ECO:0000313" key="4">
    <source>
        <dbReference type="Proteomes" id="UP000245909"/>
    </source>
</evidence>
<dbReference type="AlphaFoldDB" id="A0A2U0SKM7"/>
<feature type="compositionally biased region" description="Polar residues" evidence="1">
    <location>
        <begin position="90"/>
        <end position="101"/>
    </location>
</feature>
<dbReference type="RefSeq" id="WP_116632439.1">
    <property type="nucleotide sequence ID" value="NZ_QENU01000018.1"/>
</dbReference>
<comment type="caution">
    <text evidence="3">The sequence shown here is derived from an EMBL/GenBank/DDBJ whole genome shotgun (WGS) entry which is preliminary data.</text>
</comment>
<dbReference type="PROSITE" id="PS51257">
    <property type="entry name" value="PROKAR_LIPOPROTEIN"/>
    <property type="match status" value="1"/>
</dbReference>
<dbReference type="Proteomes" id="UP000245909">
    <property type="component" value="Unassembled WGS sequence"/>
</dbReference>
<sequence length="127" mass="15537">MKKWISLTALFMTATSLIACVPLDDGYYHSHHDYDRGFNHRTMHHEQHSAWGHHKMKHEERSHHRSIHQQQIQQRMEHQQHQEQIEHHPNMQSHRINSSRLQHTEIKHRTQSEIDQRGHSRSIFYRH</sequence>
<proteinExistence type="predicted"/>
<evidence type="ECO:0000256" key="1">
    <source>
        <dbReference type="SAM" id="MobiDB-lite"/>
    </source>
</evidence>
<name>A0A2U0SKM7_9PAST</name>
<organism evidence="3 4">
    <name type="scientific">Alitibacter langaaensis DSM 22999</name>
    <dbReference type="NCBI Taxonomy" id="1122935"/>
    <lineage>
        <taxon>Bacteria</taxon>
        <taxon>Pseudomonadati</taxon>
        <taxon>Pseudomonadota</taxon>
        <taxon>Gammaproteobacteria</taxon>
        <taxon>Pasteurellales</taxon>
        <taxon>Pasteurellaceae</taxon>
        <taxon>Alitibacter</taxon>
    </lineage>
</organism>
<accession>A0A2U0SKM7</accession>
<evidence type="ECO:0000256" key="2">
    <source>
        <dbReference type="SAM" id="SignalP"/>
    </source>
</evidence>